<protein>
    <submittedName>
        <fullName evidence="1">Uncharacterized protein</fullName>
    </submittedName>
</protein>
<gene>
    <name evidence="1" type="ORF">LCGC14_2865520</name>
</gene>
<dbReference type="EMBL" id="LAZR01055488">
    <property type="protein sequence ID" value="KKK76251.1"/>
    <property type="molecule type" value="Genomic_DNA"/>
</dbReference>
<dbReference type="AlphaFoldDB" id="A0A0F9AVL7"/>
<organism evidence="1">
    <name type="scientific">marine sediment metagenome</name>
    <dbReference type="NCBI Taxonomy" id="412755"/>
    <lineage>
        <taxon>unclassified sequences</taxon>
        <taxon>metagenomes</taxon>
        <taxon>ecological metagenomes</taxon>
    </lineage>
</organism>
<name>A0A0F9AVL7_9ZZZZ</name>
<reference evidence="1" key="1">
    <citation type="journal article" date="2015" name="Nature">
        <title>Complex archaea that bridge the gap between prokaryotes and eukaryotes.</title>
        <authorList>
            <person name="Spang A."/>
            <person name="Saw J.H."/>
            <person name="Jorgensen S.L."/>
            <person name="Zaremba-Niedzwiedzka K."/>
            <person name="Martijn J."/>
            <person name="Lind A.E."/>
            <person name="van Eijk R."/>
            <person name="Schleper C."/>
            <person name="Guy L."/>
            <person name="Ettema T.J."/>
        </authorList>
    </citation>
    <scope>NUCLEOTIDE SEQUENCE</scope>
</reference>
<proteinExistence type="predicted"/>
<evidence type="ECO:0000313" key="1">
    <source>
        <dbReference type="EMBL" id="KKK76251.1"/>
    </source>
</evidence>
<accession>A0A0F9AVL7</accession>
<sequence length="90" mass="10039">MGYLHEILKDGAGEYNAVEIDGPIPEFKVDDAVKIKLRDGMDVSMTDPVKKAHGIGKYLRMTKSGDGHYILVVGEELLLYDDEIFPVEDN</sequence>
<comment type="caution">
    <text evidence="1">The sequence shown here is derived from an EMBL/GenBank/DDBJ whole genome shotgun (WGS) entry which is preliminary data.</text>
</comment>